<evidence type="ECO:0000256" key="1">
    <source>
        <dbReference type="SAM" id="MobiDB-lite"/>
    </source>
</evidence>
<dbReference type="HOGENOM" id="CLU_101084_1_0_1"/>
<dbReference type="Proteomes" id="UP000016930">
    <property type="component" value="Unassembled WGS sequence"/>
</dbReference>
<feature type="compositionally biased region" description="Polar residues" evidence="1">
    <location>
        <begin position="122"/>
        <end position="132"/>
    </location>
</feature>
<feature type="region of interest" description="Disordered" evidence="1">
    <location>
        <begin position="113"/>
        <end position="132"/>
    </location>
</feature>
<keyword evidence="2" id="KW-1133">Transmembrane helix</keyword>
<dbReference type="AlphaFoldDB" id="M2R816"/>
<sequence length="132" mass="14802">MDRASRREDVERAYGIQVRAAVYGAARWGAVGFGLAVLGHYSWPAFRRQTVAFKGFLVSTITIFGLVITAENALLAYEAQRRQEETILRRQARIDLARQGLVATEPAIAQWKAERARREAETSQAQPQEPLS</sequence>
<feature type="transmembrane region" description="Helical" evidence="2">
    <location>
        <begin position="55"/>
        <end position="77"/>
    </location>
</feature>
<reference evidence="3 4" key="1">
    <citation type="journal article" date="2012" name="Proc. Natl. Acad. Sci. U.S.A.">
        <title>Comparative genomics of Ceriporiopsis subvermispora and Phanerochaete chrysosporium provide insight into selective ligninolysis.</title>
        <authorList>
            <person name="Fernandez-Fueyo E."/>
            <person name="Ruiz-Duenas F.J."/>
            <person name="Ferreira P."/>
            <person name="Floudas D."/>
            <person name="Hibbett D.S."/>
            <person name="Canessa P."/>
            <person name="Larrondo L.F."/>
            <person name="James T.Y."/>
            <person name="Seelenfreund D."/>
            <person name="Lobos S."/>
            <person name="Polanco R."/>
            <person name="Tello M."/>
            <person name="Honda Y."/>
            <person name="Watanabe T."/>
            <person name="Watanabe T."/>
            <person name="Ryu J.S."/>
            <person name="Kubicek C.P."/>
            <person name="Schmoll M."/>
            <person name="Gaskell J."/>
            <person name="Hammel K.E."/>
            <person name="St John F.J."/>
            <person name="Vanden Wymelenberg A."/>
            <person name="Sabat G."/>
            <person name="Splinter BonDurant S."/>
            <person name="Syed K."/>
            <person name="Yadav J.S."/>
            <person name="Doddapaneni H."/>
            <person name="Subramanian V."/>
            <person name="Lavin J.L."/>
            <person name="Oguiza J.A."/>
            <person name="Perez G."/>
            <person name="Pisabarro A.G."/>
            <person name="Ramirez L."/>
            <person name="Santoyo F."/>
            <person name="Master E."/>
            <person name="Coutinho P.M."/>
            <person name="Henrissat B."/>
            <person name="Lombard V."/>
            <person name="Magnuson J.K."/>
            <person name="Kuees U."/>
            <person name="Hori C."/>
            <person name="Igarashi K."/>
            <person name="Samejima M."/>
            <person name="Held B.W."/>
            <person name="Barry K.W."/>
            <person name="LaButti K.M."/>
            <person name="Lapidus A."/>
            <person name="Lindquist E.A."/>
            <person name="Lucas S.M."/>
            <person name="Riley R."/>
            <person name="Salamov A.A."/>
            <person name="Hoffmeister D."/>
            <person name="Schwenk D."/>
            <person name="Hadar Y."/>
            <person name="Yarden O."/>
            <person name="de Vries R.P."/>
            <person name="Wiebenga A."/>
            <person name="Stenlid J."/>
            <person name="Eastwood D."/>
            <person name="Grigoriev I.V."/>
            <person name="Berka R.M."/>
            <person name="Blanchette R.A."/>
            <person name="Kersten P."/>
            <person name="Martinez A.T."/>
            <person name="Vicuna R."/>
            <person name="Cullen D."/>
        </authorList>
    </citation>
    <scope>NUCLEOTIDE SEQUENCE [LARGE SCALE GENOMIC DNA]</scope>
    <source>
        <strain evidence="3 4">B</strain>
    </source>
</reference>
<name>M2R816_CERS8</name>
<gene>
    <name evidence="3" type="ORF">CERSUDRAFT_111170</name>
</gene>
<protein>
    <recommendedName>
        <fullName evidence="5">HIG1 domain-containing protein</fullName>
    </recommendedName>
</protein>
<organism evidence="3 4">
    <name type="scientific">Ceriporiopsis subvermispora (strain B)</name>
    <name type="common">White-rot fungus</name>
    <name type="synonym">Gelatoporia subvermispora</name>
    <dbReference type="NCBI Taxonomy" id="914234"/>
    <lineage>
        <taxon>Eukaryota</taxon>
        <taxon>Fungi</taxon>
        <taxon>Dikarya</taxon>
        <taxon>Basidiomycota</taxon>
        <taxon>Agaricomycotina</taxon>
        <taxon>Agaricomycetes</taxon>
        <taxon>Polyporales</taxon>
        <taxon>Gelatoporiaceae</taxon>
        <taxon>Gelatoporia</taxon>
    </lineage>
</organism>
<keyword evidence="2" id="KW-0812">Transmembrane</keyword>
<keyword evidence="2" id="KW-0472">Membrane</keyword>
<evidence type="ECO:0008006" key="5">
    <source>
        <dbReference type="Google" id="ProtNLM"/>
    </source>
</evidence>
<dbReference type="OrthoDB" id="3356019at2759"/>
<accession>M2R816</accession>
<evidence type="ECO:0000256" key="2">
    <source>
        <dbReference type="SAM" id="Phobius"/>
    </source>
</evidence>
<evidence type="ECO:0000313" key="3">
    <source>
        <dbReference type="EMBL" id="EMD40575.1"/>
    </source>
</evidence>
<proteinExistence type="predicted"/>
<dbReference type="EMBL" id="KB445792">
    <property type="protein sequence ID" value="EMD40575.1"/>
    <property type="molecule type" value="Genomic_DNA"/>
</dbReference>
<feature type="transmembrane region" description="Helical" evidence="2">
    <location>
        <begin position="21"/>
        <end position="43"/>
    </location>
</feature>
<evidence type="ECO:0000313" key="4">
    <source>
        <dbReference type="Proteomes" id="UP000016930"/>
    </source>
</evidence>
<keyword evidence="4" id="KW-1185">Reference proteome</keyword>